<dbReference type="AlphaFoldDB" id="A0A2W5TSU1"/>
<evidence type="ECO:0000313" key="3">
    <source>
        <dbReference type="EMBL" id="PZR17662.1"/>
    </source>
</evidence>
<proteinExistence type="predicted"/>
<dbReference type="GO" id="GO:0005509">
    <property type="term" value="F:calcium ion binding"/>
    <property type="evidence" value="ECO:0007669"/>
    <property type="project" value="InterPro"/>
</dbReference>
<dbReference type="InterPro" id="IPR011635">
    <property type="entry name" value="CARDB"/>
</dbReference>
<organism evidence="3 4">
    <name type="scientific">Archangium gephyra</name>
    <dbReference type="NCBI Taxonomy" id="48"/>
    <lineage>
        <taxon>Bacteria</taxon>
        <taxon>Pseudomonadati</taxon>
        <taxon>Myxococcota</taxon>
        <taxon>Myxococcia</taxon>
        <taxon>Myxococcales</taxon>
        <taxon>Cystobacterineae</taxon>
        <taxon>Archangiaceae</taxon>
        <taxon>Archangium</taxon>
    </lineage>
</organism>
<accession>A0A2W5TSU1</accession>
<evidence type="ECO:0000259" key="2">
    <source>
        <dbReference type="Pfam" id="PF07705"/>
    </source>
</evidence>
<dbReference type="SUPFAM" id="SSF49313">
    <property type="entry name" value="Cadherin-like"/>
    <property type="match status" value="1"/>
</dbReference>
<dbReference type="Pfam" id="PF05345">
    <property type="entry name" value="He_PIG"/>
    <property type="match status" value="4"/>
</dbReference>
<feature type="domain" description="CARDB" evidence="2">
    <location>
        <begin position="621"/>
        <end position="738"/>
    </location>
</feature>
<comment type="caution">
    <text evidence="3">The sequence shown here is derived from an EMBL/GenBank/DDBJ whole genome shotgun (WGS) entry which is preliminary data.</text>
</comment>
<feature type="domain" description="CARDB" evidence="2">
    <location>
        <begin position="498"/>
        <end position="608"/>
    </location>
</feature>
<dbReference type="Proteomes" id="UP000249061">
    <property type="component" value="Unassembled WGS sequence"/>
</dbReference>
<reference evidence="3 4" key="1">
    <citation type="submission" date="2017-08" db="EMBL/GenBank/DDBJ databases">
        <title>Infants hospitalized years apart are colonized by the same room-sourced microbial strains.</title>
        <authorList>
            <person name="Brooks B."/>
            <person name="Olm M.R."/>
            <person name="Firek B.A."/>
            <person name="Baker R."/>
            <person name="Thomas B.C."/>
            <person name="Morowitz M.J."/>
            <person name="Banfield J.F."/>
        </authorList>
    </citation>
    <scope>NUCLEOTIDE SEQUENCE [LARGE SCALE GENOMIC DNA]</scope>
    <source>
        <strain evidence="3">S2_003_000_R2_14</strain>
    </source>
</reference>
<dbReference type="GO" id="GO:0016020">
    <property type="term" value="C:membrane"/>
    <property type="evidence" value="ECO:0007669"/>
    <property type="project" value="InterPro"/>
</dbReference>
<dbReference type="InterPro" id="IPR015919">
    <property type="entry name" value="Cadherin-like_sf"/>
</dbReference>
<name>A0A2W5TSU1_9BACT</name>
<gene>
    <name evidence="3" type="ORF">DI536_04955</name>
</gene>
<feature type="domain" description="CARDB" evidence="2">
    <location>
        <begin position="236"/>
        <end position="348"/>
    </location>
</feature>
<dbReference type="Pfam" id="PF07705">
    <property type="entry name" value="CARDB"/>
    <property type="match status" value="3"/>
</dbReference>
<dbReference type="InterPro" id="IPR013783">
    <property type="entry name" value="Ig-like_fold"/>
</dbReference>
<evidence type="ECO:0000256" key="1">
    <source>
        <dbReference type="SAM" id="SignalP"/>
    </source>
</evidence>
<sequence>MNVRLFALFSALASTAAFAQLPPITTSSQPYAPLTGATVGSPVGRDLSFYEADDEGVIAVPLSFQFPYFGNTYDTAYIDTNGFIMLGNSSAGGCTTNCLASTTFPTAAAPNAIIAGFWEDFDGDGQSQIRYTQSAGELIVEWVDMPPYDLLGGIPGRINFQIKLTASGLFTFHQGPVTGTLAGSSGFENATGTVGANFLSGCTTACNASHWVPNRLTQVGEPDTVDLAVSAVTVQNFVRLPDDNLTFTVNTTLRNFGRTSSDGGFEWAAYLSRDRSLELDGGDILVATGASPELPAVLNGATADGGQATVALSAAAATVTAPPTGEYYVLVLADSSNVVAEASETNNVGASITAFVQGVDLVASSISGPSTSFGGADAGVTFSFLNRGTSAPDSGVPVRVLLSLDNVLDNTDIPIADASYTVSGGQTITDSVSFAMPASAPAGEFFYLLHVDPPTPSRPTGVIDEANELNNWAASSGKVTISRSDLVLESAVLLDPVTDLPTTSVRFGEAVRMRARFRNAGQATAVGFSVGLVLSTDASLSLLSDVTVCTQPVASLAPAAATQEVTLNCTLPLVNRDGVPYVTGSTYYVFGQVDVTSAVYETNEQNNSQLVGPLRITAPGPDLAVTAVTAPAASGVGEVMPVTRFIKNVGNRDAAATNYRYYASANDIITTDDVPLRIVNGTTFADDGMVTLAAGVSDARTELVELPTSMPAGTYFIGVIVDPARTIAADLDPSNNALASRSTAVAGSALRIANTTLPDAIIDRPYLYRLSAVGVLAGAARWEIDRTRGDAPSWLTLDATEGVLSGTPTGASGAQVVGLTVTLENAGRIAVTRLALRVLSTSSGLEVVTAALPAVVNSVSTQYDFQLGAVGGVPPYAWRVSAGTLPTGMSLSSAGQLSGAPRNTPNGTSQLTLEVRDAVGARATRVLPLRLIPAGAITFRTISIPDAIVGQEYLQDIAVVNLDGSQLARPLSWRVMGAVPTGLSVTPQAELITIAGRPTQAGTFSFSIAVEDNNGRSDQLAYTMTVHAARYRVLLTPPEVLRPGETVSLPLSVSPAGAVTYRVVNGALPSGLTLDPAGTISGTVSEDAADGQSAFVVEAIDAVGISGVTALSLRVERAPRASGCSAAVVDPSLGLLGLGALALLRRRRK</sequence>
<dbReference type="Gene3D" id="2.60.40.10">
    <property type="entry name" value="Immunoglobulins"/>
    <property type="match status" value="8"/>
</dbReference>
<dbReference type="EMBL" id="QFQP01000002">
    <property type="protein sequence ID" value="PZR17662.1"/>
    <property type="molecule type" value="Genomic_DNA"/>
</dbReference>
<feature type="chain" id="PRO_5016175454" description="CARDB domain-containing protein" evidence="1">
    <location>
        <begin position="20"/>
        <end position="1149"/>
    </location>
</feature>
<keyword evidence="1" id="KW-0732">Signal</keyword>
<protein>
    <recommendedName>
        <fullName evidence="2">CARDB domain-containing protein</fullName>
    </recommendedName>
</protein>
<evidence type="ECO:0000313" key="4">
    <source>
        <dbReference type="Proteomes" id="UP000249061"/>
    </source>
</evidence>
<feature type="signal peptide" evidence="1">
    <location>
        <begin position="1"/>
        <end position="19"/>
    </location>
</feature>